<accession>A0A7G3AGZ3</accession>
<evidence type="ECO:0000256" key="1">
    <source>
        <dbReference type="SAM" id="SignalP"/>
    </source>
</evidence>
<organism evidence="2">
    <name type="scientific">Lutzomyia longipalpis</name>
    <name type="common">Sand fly</name>
    <dbReference type="NCBI Taxonomy" id="7200"/>
    <lineage>
        <taxon>Eukaryota</taxon>
        <taxon>Metazoa</taxon>
        <taxon>Ecdysozoa</taxon>
        <taxon>Arthropoda</taxon>
        <taxon>Hexapoda</taxon>
        <taxon>Insecta</taxon>
        <taxon>Pterygota</taxon>
        <taxon>Neoptera</taxon>
        <taxon>Endopterygota</taxon>
        <taxon>Diptera</taxon>
        <taxon>Nematocera</taxon>
        <taxon>Psychodoidea</taxon>
        <taxon>Psychodidae</taxon>
        <taxon>Lutzomyia</taxon>
        <taxon>Lutzomyia</taxon>
    </lineage>
</organism>
<sequence length="186" mass="20725">MVAMITFCSFVMLNWAQHFSTISTHFWADRVLSWSGLNSGSMDSTSLFPMDMPNRGTVGYSRVSGKPLNTGLTVSLCLGGTSPCSSASPGLFLLVDVSQRWNCSRVSSSISLITFHFLTRVALLRAKCGMLCPERNAECFTSTKKAECFVFPKTYPFFSGFENFPLARSNYTKITHCLRRFSFTLL</sequence>
<dbReference type="EMBL" id="GITU01004808">
    <property type="protein sequence ID" value="MBC1173511.1"/>
    <property type="molecule type" value="Transcribed_RNA"/>
</dbReference>
<protein>
    <submittedName>
        <fullName evidence="2">Putative secreted protein</fullName>
    </submittedName>
</protein>
<proteinExistence type="predicted"/>
<name>A0A7G3AGZ3_LUTLO</name>
<feature type="signal peptide" evidence="1">
    <location>
        <begin position="1"/>
        <end position="16"/>
    </location>
</feature>
<dbReference type="AlphaFoldDB" id="A0A7G3AGZ3"/>
<reference evidence="2" key="1">
    <citation type="journal article" date="2020" name="BMC">
        <title>Leishmania infection induces a limited differential gene expression in the sand fly midgut.</title>
        <authorList>
            <person name="Coutinho-Abreu I.V."/>
            <person name="Serafim T.D."/>
            <person name="Meneses C."/>
            <person name="Kamhawi S."/>
            <person name="Oliveira F."/>
            <person name="Valenzuela J.G."/>
        </authorList>
    </citation>
    <scope>NUCLEOTIDE SEQUENCE</scope>
    <source>
        <strain evidence="2">Jacobina</strain>
        <tissue evidence="2">Midgut</tissue>
    </source>
</reference>
<keyword evidence="1" id="KW-0732">Signal</keyword>
<evidence type="ECO:0000313" key="2">
    <source>
        <dbReference type="EMBL" id="MBC1173511.1"/>
    </source>
</evidence>
<feature type="chain" id="PRO_5028972258" evidence="1">
    <location>
        <begin position="17"/>
        <end position="186"/>
    </location>
</feature>